<feature type="region of interest" description="Disordered" evidence="1">
    <location>
        <begin position="75"/>
        <end position="100"/>
    </location>
</feature>
<evidence type="ECO:0000313" key="2">
    <source>
        <dbReference type="EMBL" id="PWZ41479.1"/>
    </source>
</evidence>
<dbReference type="Gene3D" id="3.30.1490.80">
    <property type="match status" value="1"/>
</dbReference>
<feature type="compositionally biased region" description="Low complexity" evidence="1">
    <location>
        <begin position="295"/>
        <end position="304"/>
    </location>
</feature>
<dbReference type="GO" id="GO:0005524">
    <property type="term" value="F:ATP binding"/>
    <property type="evidence" value="ECO:0007669"/>
    <property type="project" value="InterPro"/>
</dbReference>
<dbReference type="PANTHER" id="PTHR11130">
    <property type="entry name" value="GLUTATHIONE SYNTHETASE"/>
    <property type="match status" value="1"/>
</dbReference>
<proteinExistence type="predicted"/>
<dbReference type="Gene3D" id="3.10.590.10">
    <property type="entry name" value="ph1033 like domains"/>
    <property type="match status" value="1"/>
</dbReference>
<feature type="region of interest" description="Disordered" evidence="1">
    <location>
        <begin position="133"/>
        <end position="163"/>
    </location>
</feature>
<dbReference type="EMBL" id="NCVQ01000003">
    <property type="protein sequence ID" value="PWZ41479.1"/>
    <property type="molecule type" value="Genomic_DNA"/>
</dbReference>
<dbReference type="InterPro" id="IPR005615">
    <property type="entry name" value="Glutathione_synthase"/>
</dbReference>
<organism evidence="2">
    <name type="scientific">Zea mays</name>
    <name type="common">Maize</name>
    <dbReference type="NCBI Taxonomy" id="4577"/>
    <lineage>
        <taxon>Eukaryota</taxon>
        <taxon>Viridiplantae</taxon>
        <taxon>Streptophyta</taxon>
        <taxon>Embryophyta</taxon>
        <taxon>Tracheophyta</taxon>
        <taxon>Spermatophyta</taxon>
        <taxon>Magnoliopsida</taxon>
        <taxon>Liliopsida</taxon>
        <taxon>Poales</taxon>
        <taxon>Poaceae</taxon>
        <taxon>PACMAD clade</taxon>
        <taxon>Panicoideae</taxon>
        <taxon>Andropogonodae</taxon>
        <taxon>Andropogoneae</taxon>
        <taxon>Tripsacinae</taxon>
        <taxon>Zea</taxon>
    </lineage>
</organism>
<dbReference type="Proteomes" id="UP000251960">
    <property type="component" value="Chromosome 2"/>
</dbReference>
<comment type="caution">
    <text evidence="2">The sequence shown here is derived from an EMBL/GenBank/DDBJ whole genome shotgun (WGS) entry which is preliminary data.</text>
</comment>
<dbReference type="InterPro" id="IPR014049">
    <property type="entry name" value="Glutathione_synthase_N_euk"/>
</dbReference>
<dbReference type="PANTHER" id="PTHR11130:SF0">
    <property type="entry name" value="GLUTATHIONE SYNTHETASE"/>
    <property type="match status" value="1"/>
</dbReference>
<sequence length="488" mass="53655">MEGQPPMDPRLEGVISSRGSKILMRHIILENNDNKPVTNSSDTQEGLQMLTIFKSHEAGTTILEDFDFYEQREKALQENRRQQQAASTDPRKLVDTKLKRTRARRSASTCTSICCGSRTVRGATSRTRCALASRSGWRRRPDSGGLGHGETQLHKDEEVAPTEASASTAPDLYVRELLWVKNYNPYPSIITLVWIGSVESGGSTWTPLSRPEIDPPHAHIGLETTEQEPIPNSPLRPSPPPRHEARARWHKSRERPPSNRFPPHHVLPLRLAPPAGPSPSLRRQQPSRPRHGLVRAARAPAASGGARGDERQGAPQRGTGGGGARDAGAAGRAGQMVEDAAVWCAVHGLVVGDRANQRSGMVPGVGLVHAPFSLLPARFPASFFNQACELAPIFNELVDRVSLDGEFLQAALSRKVNSGLSFSNFRTKQVDEFTLRLLEIHDKMMSINKKEVVQNDIPPESMDAMRPVQQHLPTRTSTPASKMNNLPK</sequence>
<dbReference type="GO" id="GO:0004363">
    <property type="term" value="F:glutathione synthase activity"/>
    <property type="evidence" value="ECO:0007669"/>
    <property type="project" value="InterPro"/>
</dbReference>
<accession>A0A3L6G2Y7</accession>
<dbReference type="SUPFAM" id="SSF56059">
    <property type="entry name" value="Glutathione synthetase ATP-binding domain-like"/>
    <property type="match status" value="1"/>
</dbReference>
<dbReference type="Pfam" id="PF03917">
    <property type="entry name" value="GSH_synth_ATP"/>
    <property type="match status" value="1"/>
</dbReference>
<dbReference type="FunFam" id="3.30.1490.80:FF:000010">
    <property type="entry name" value="Glutathione synthetase"/>
    <property type="match status" value="1"/>
</dbReference>
<dbReference type="AlphaFoldDB" id="A0A3L6G2Y7"/>
<feature type="compositionally biased region" description="Pro residues" evidence="1">
    <location>
        <begin position="231"/>
        <end position="240"/>
    </location>
</feature>
<name>A0A3L6G2Y7_MAIZE</name>
<feature type="compositionally biased region" description="Basic and acidic residues" evidence="1">
    <location>
        <begin position="89"/>
        <end position="98"/>
    </location>
</feature>
<reference evidence="2" key="1">
    <citation type="journal article" date="2018" name="Nat. Genet.">
        <title>Extensive intraspecific gene order and gene structural variations between Mo17 and other maize genomes.</title>
        <authorList>
            <person name="Sun S."/>
            <person name="Zhou Y."/>
            <person name="Chen J."/>
            <person name="Shi J."/>
            <person name="Zhao H."/>
            <person name="Zhao H."/>
            <person name="Song W."/>
            <person name="Zhang M."/>
            <person name="Cui Y."/>
            <person name="Dong X."/>
            <person name="Liu H."/>
            <person name="Ma X."/>
            <person name="Jiao Y."/>
            <person name="Wang B."/>
            <person name="Wei X."/>
            <person name="Stein J.C."/>
            <person name="Glaubitz J.C."/>
            <person name="Lu F."/>
            <person name="Yu G."/>
            <person name="Liang C."/>
            <person name="Fengler K."/>
            <person name="Li B."/>
            <person name="Rafalski A."/>
            <person name="Schnable P.S."/>
            <person name="Ware D.H."/>
            <person name="Buckler E.S."/>
            <person name="Lai J."/>
        </authorList>
    </citation>
    <scope>NUCLEOTIDE SEQUENCE [LARGE SCALE GENOMIC DNA]</scope>
    <source>
        <tissue evidence="2">Seedling</tissue>
    </source>
</reference>
<gene>
    <name evidence="2" type="primary">GSH2_1</name>
    <name evidence="2" type="ORF">Zm00014a_043427</name>
</gene>
<protein>
    <submittedName>
        <fullName evidence="2">Glutathione synthetase, chloroplastic</fullName>
    </submittedName>
</protein>
<feature type="region of interest" description="Disordered" evidence="1">
    <location>
        <begin position="223"/>
        <end position="331"/>
    </location>
</feature>
<feature type="compositionally biased region" description="Low complexity" evidence="1">
    <location>
        <begin position="278"/>
        <end position="287"/>
    </location>
</feature>
<evidence type="ECO:0000256" key="1">
    <source>
        <dbReference type="SAM" id="MobiDB-lite"/>
    </source>
</evidence>